<evidence type="ECO:0000259" key="11">
    <source>
        <dbReference type="PROSITE" id="PS50893"/>
    </source>
</evidence>
<accession>A0A1M5YEQ6</accession>
<evidence type="ECO:0000256" key="10">
    <source>
        <dbReference type="RuleBase" id="RU364103"/>
    </source>
</evidence>
<keyword evidence="8 10" id="KW-0472">Membrane</keyword>
<dbReference type="PANTHER" id="PTHR43553:SF24">
    <property type="entry name" value="ENERGY-COUPLING FACTOR TRANSPORTER ATP-BINDING PROTEIN ECFA1"/>
    <property type="match status" value="1"/>
</dbReference>
<comment type="function">
    <text evidence="9">Probably part of an ABC transporter complex. Responsible for energy coupling to the transport system.</text>
</comment>
<evidence type="ECO:0000256" key="4">
    <source>
        <dbReference type="ARBA" id="ARBA00022475"/>
    </source>
</evidence>
<dbReference type="Proteomes" id="UP000184389">
    <property type="component" value="Unassembled WGS sequence"/>
</dbReference>
<dbReference type="RefSeq" id="WP_072744791.1">
    <property type="nucleotide sequence ID" value="NZ_FQXR01000011.1"/>
</dbReference>
<evidence type="ECO:0000256" key="2">
    <source>
        <dbReference type="ARBA" id="ARBA00005417"/>
    </source>
</evidence>
<keyword evidence="3 10" id="KW-0813">Transport</keyword>
<feature type="domain" description="ABC transporter" evidence="11">
    <location>
        <begin position="2"/>
        <end position="236"/>
    </location>
</feature>
<name>A0A1M5YEQ6_9FIRM</name>
<dbReference type="InterPro" id="IPR050095">
    <property type="entry name" value="ECF_ABC_transporter_ATP-bd"/>
</dbReference>
<dbReference type="InterPro" id="IPR003439">
    <property type="entry name" value="ABC_transporter-like_ATP-bd"/>
</dbReference>
<evidence type="ECO:0000256" key="1">
    <source>
        <dbReference type="ARBA" id="ARBA00004202"/>
    </source>
</evidence>
<dbReference type="PROSITE" id="PS00211">
    <property type="entry name" value="ABC_TRANSPORTER_1"/>
    <property type="match status" value="1"/>
</dbReference>
<dbReference type="InterPro" id="IPR017871">
    <property type="entry name" value="ABC_transporter-like_CS"/>
</dbReference>
<dbReference type="NCBIfam" id="TIGR01166">
    <property type="entry name" value="cbiO"/>
    <property type="match status" value="1"/>
</dbReference>
<dbReference type="GO" id="GO:0043190">
    <property type="term" value="C:ATP-binding cassette (ABC) transporter complex"/>
    <property type="evidence" value="ECO:0007669"/>
    <property type="project" value="TreeGrafter"/>
</dbReference>
<dbReference type="SUPFAM" id="SSF52540">
    <property type="entry name" value="P-loop containing nucleoside triphosphate hydrolases"/>
    <property type="match status" value="1"/>
</dbReference>
<evidence type="ECO:0000256" key="7">
    <source>
        <dbReference type="ARBA" id="ARBA00022967"/>
    </source>
</evidence>
<comment type="similarity">
    <text evidence="2 10">Belongs to the ABC transporter superfamily.</text>
</comment>
<evidence type="ECO:0000256" key="5">
    <source>
        <dbReference type="ARBA" id="ARBA00022741"/>
    </source>
</evidence>
<dbReference type="GO" id="GO:0006824">
    <property type="term" value="P:cobalt ion transport"/>
    <property type="evidence" value="ECO:0007669"/>
    <property type="project" value="InterPro"/>
</dbReference>
<proteinExistence type="inferred from homology"/>
<dbReference type="Gene3D" id="3.40.50.300">
    <property type="entry name" value="P-loop containing nucleotide triphosphate hydrolases"/>
    <property type="match status" value="1"/>
</dbReference>
<gene>
    <name evidence="12" type="ORF">SAMN02745180_02143</name>
</gene>
<dbReference type="CDD" id="cd03225">
    <property type="entry name" value="ABC_cobalt_CbiO_domain1"/>
    <property type="match status" value="1"/>
</dbReference>
<dbReference type="AlphaFoldDB" id="A0A1M5YEQ6"/>
<reference evidence="12 13" key="1">
    <citation type="submission" date="2016-11" db="EMBL/GenBank/DDBJ databases">
        <authorList>
            <person name="Jaros S."/>
            <person name="Januszkiewicz K."/>
            <person name="Wedrychowicz H."/>
        </authorList>
    </citation>
    <scope>NUCLEOTIDE SEQUENCE [LARGE SCALE GENOMIC DNA]</scope>
    <source>
        <strain evidence="12 13">DSM 13106</strain>
    </source>
</reference>
<comment type="subcellular location">
    <subcellularLocation>
        <location evidence="1 10">Cell membrane</location>
        <topology evidence="1 10">Peripheral membrane protein</topology>
    </subcellularLocation>
</comment>
<evidence type="ECO:0000256" key="9">
    <source>
        <dbReference type="ARBA" id="ARBA00025157"/>
    </source>
</evidence>
<dbReference type="InterPro" id="IPR027417">
    <property type="entry name" value="P-loop_NTPase"/>
</dbReference>
<keyword evidence="6 10" id="KW-0067">ATP-binding</keyword>
<comment type="function">
    <text evidence="10">Part of an ABC transporter complex. Responsible for energy coupling to the transport system.</text>
</comment>
<keyword evidence="7" id="KW-1278">Translocase</keyword>
<dbReference type="InterPro" id="IPR003593">
    <property type="entry name" value="AAA+_ATPase"/>
</dbReference>
<evidence type="ECO:0000313" key="12">
    <source>
        <dbReference type="EMBL" id="SHI10466.1"/>
    </source>
</evidence>
<keyword evidence="4 10" id="KW-1003">Cell membrane</keyword>
<dbReference type="InterPro" id="IPR015856">
    <property type="entry name" value="ABC_transpr_CbiO/EcfA_su"/>
</dbReference>
<dbReference type="PROSITE" id="PS50893">
    <property type="entry name" value="ABC_TRANSPORTER_2"/>
    <property type="match status" value="1"/>
</dbReference>
<protein>
    <recommendedName>
        <fullName evidence="10">ABC transporter ATP-binding protein</fullName>
    </recommendedName>
</protein>
<dbReference type="FunFam" id="3.40.50.300:FF:000224">
    <property type="entry name" value="Energy-coupling factor transporter ATP-binding protein EcfA"/>
    <property type="match status" value="1"/>
</dbReference>
<dbReference type="OrthoDB" id="9784332at2"/>
<dbReference type="InterPro" id="IPR005876">
    <property type="entry name" value="Co_trans_ATP-bd"/>
</dbReference>
<dbReference type="SMART" id="SM00382">
    <property type="entry name" value="AAA"/>
    <property type="match status" value="1"/>
</dbReference>
<keyword evidence="5 10" id="KW-0547">Nucleotide-binding</keyword>
<evidence type="ECO:0000256" key="8">
    <source>
        <dbReference type="ARBA" id="ARBA00023136"/>
    </source>
</evidence>
<dbReference type="EMBL" id="FQXR01000011">
    <property type="protein sequence ID" value="SHI10466.1"/>
    <property type="molecule type" value="Genomic_DNA"/>
</dbReference>
<keyword evidence="13" id="KW-1185">Reference proteome</keyword>
<dbReference type="GO" id="GO:0042626">
    <property type="term" value="F:ATPase-coupled transmembrane transporter activity"/>
    <property type="evidence" value="ECO:0007669"/>
    <property type="project" value="TreeGrafter"/>
</dbReference>
<evidence type="ECO:0000313" key="13">
    <source>
        <dbReference type="Proteomes" id="UP000184389"/>
    </source>
</evidence>
<dbReference type="GO" id="GO:0016887">
    <property type="term" value="F:ATP hydrolysis activity"/>
    <property type="evidence" value="ECO:0007669"/>
    <property type="project" value="InterPro"/>
</dbReference>
<sequence>MIETKNLTYFYEDGTMALEDVSIDLNRGRKVGIIGSNGSGKSTLFLNMIGILKPKKGKVLYKGKSIEYNKKYLREYRSEVNIVFQDPDKQIFYSNVYDDVAFALRNMGYEEEEILRRVDRVLKRVGAYDFKEKPVHFLSYGQKKRIAIAGVLVMDGSTILFDEPTSGLDPVMTREVINIIEDISKEKNIAISSHDMNLIYELCDYIYILNNGKVIAEGLVEDVFVQKEILQKAGLDEPWLVKLHKKLGIPLFKNEEKFFEYWSEKYGK</sequence>
<evidence type="ECO:0000256" key="3">
    <source>
        <dbReference type="ARBA" id="ARBA00022448"/>
    </source>
</evidence>
<dbReference type="Pfam" id="PF00005">
    <property type="entry name" value="ABC_tran"/>
    <property type="match status" value="1"/>
</dbReference>
<dbReference type="GO" id="GO:0005524">
    <property type="term" value="F:ATP binding"/>
    <property type="evidence" value="ECO:0007669"/>
    <property type="project" value="UniProtKB-UniRule"/>
</dbReference>
<organism evidence="12 13">
    <name type="scientific">Sporanaerobacter acetigenes DSM 13106</name>
    <dbReference type="NCBI Taxonomy" id="1123281"/>
    <lineage>
        <taxon>Bacteria</taxon>
        <taxon>Bacillati</taxon>
        <taxon>Bacillota</taxon>
        <taxon>Tissierellia</taxon>
        <taxon>Tissierellales</taxon>
        <taxon>Sporanaerobacteraceae</taxon>
        <taxon>Sporanaerobacter</taxon>
    </lineage>
</organism>
<dbReference type="STRING" id="1123281.SAMN02745180_02143"/>
<dbReference type="PANTHER" id="PTHR43553">
    <property type="entry name" value="HEAVY METAL TRANSPORTER"/>
    <property type="match status" value="1"/>
</dbReference>
<evidence type="ECO:0000256" key="6">
    <source>
        <dbReference type="ARBA" id="ARBA00022840"/>
    </source>
</evidence>